<protein>
    <recommendedName>
        <fullName evidence="3">Two component regulator three Y domain-containing protein</fullName>
    </recommendedName>
</protein>
<comment type="caution">
    <text evidence="1">The sequence shown here is derived from an EMBL/GenBank/DDBJ whole genome shotgun (WGS) entry which is preliminary data.</text>
</comment>
<accession>A0A0J8G567</accession>
<dbReference type="EMBL" id="AZHO01000041">
    <property type="protein sequence ID" value="KMT57700.1"/>
    <property type="molecule type" value="Genomic_DNA"/>
</dbReference>
<dbReference type="Proteomes" id="UP000052258">
    <property type="component" value="Unassembled WGS sequence"/>
</dbReference>
<evidence type="ECO:0000313" key="1">
    <source>
        <dbReference type="EMBL" id="KMT57700.1"/>
    </source>
</evidence>
<dbReference type="PATRIC" id="fig|1430899.3.peg.2764"/>
<reference evidence="1 2" key="1">
    <citation type="journal article" date="2015" name="Genome Biol. Evol.">
        <title>Comparative Genomics of Listeria Sensu Lato: Genus-Wide Differences in Evolutionary Dynamics and the Progressive Gain of Complex, Potentially Pathogenicity-Related Traits through Lateral Gene Transfer.</title>
        <authorList>
            <person name="Chiara M."/>
            <person name="Caruso M."/>
            <person name="D'Erchia A.M."/>
            <person name="Manzari C."/>
            <person name="Fraccalvieri R."/>
            <person name="Goffredo E."/>
            <person name="Latorre L."/>
            <person name="Miccolupo A."/>
            <person name="Padalino I."/>
            <person name="Santagada G."/>
            <person name="Chiocco D."/>
            <person name="Pesole G."/>
            <person name="Horner D.S."/>
            <person name="Parisi A."/>
        </authorList>
    </citation>
    <scope>NUCLEOTIDE SEQUENCE [LARGE SCALE GENOMIC DNA]</scope>
    <source>
        <strain evidence="1 2">1991</strain>
    </source>
</reference>
<sequence>MKKRTKKKVEKLTELIQSVEVSLKGDFLQTKCQLSIRESKSNYSFAYYVYKTGKTEAIAKSTYTDQDTHKVKLTEGGEYRVKVFVMQNDNQEVKTRTSLPIRKTQIVDI</sequence>
<proteinExistence type="predicted"/>
<gene>
    <name evidence="1" type="ORF">X560_2713</name>
</gene>
<organism evidence="1 2">
    <name type="scientific">Listeria fleischmannii 1991</name>
    <dbReference type="NCBI Taxonomy" id="1430899"/>
    <lineage>
        <taxon>Bacteria</taxon>
        <taxon>Bacillati</taxon>
        <taxon>Bacillota</taxon>
        <taxon>Bacilli</taxon>
        <taxon>Bacillales</taxon>
        <taxon>Listeriaceae</taxon>
        <taxon>Listeria</taxon>
    </lineage>
</organism>
<keyword evidence="2" id="KW-1185">Reference proteome</keyword>
<evidence type="ECO:0000313" key="2">
    <source>
        <dbReference type="Proteomes" id="UP000052258"/>
    </source>
</evidence>
<dbReference type="OrthoDB" id="2365300at2"/>
<dbReference type="RefSeq" id="WP_007473089.1">
    <property type="nucleotide sequence ID" value="NZ_KQ130624.1"/>
</dbReference>
<name>A0A0J8G567_9LIST</name>
<evidence type="ECO:0008006" key="3">
    <source>
        <dbReference type="Google" id="ProtNLM"/>
    </source>
</evidence>
<dbReference type="AlphaFoldDB" id="A0A0J8G567"/>